<feature type="domain" description="SCP" evidence="1">
    <location>
        <begin position="127"/>
        <end position="238"/>
    </location>
</feature>
<dbReference type="Proteomes" id="UP000000532">
    <property type="component" value="Plasmid pTT27"/>
</dbReference>
<dbReference type="SUPFAM" id="SSF55797">
    <property type="entry name" value="PR-1-like"/>
    <property type="match status" value="1"/>
</dbReference>
<geneLocation type="plasmid" evidence="2 3">
    <name>pTT27</name>
</geneLocation>
<accession>Q53VZ9</accession>
<dbReference type="HOGENOM" id="CLU_573556_0_0_0"/>
<proteinExistence type="predicted"/>
<dbReference type="AlphaFoldDB" id="Q53VZ9"/>
<dbReference type="EMBL" id="AP008227">
    <property type="protein sequence ID" value="BAD71966.1"/>
    <property type="molecule type" value="Genomic_DNA"/>
</dbReference>
<name>Q53VZ9_THET8</name>
<evidence type="ECO:0000259" key="1">
    <source>
        <dbReference type="Pfam" id="PF00188"/>
    </source>
</evidence>
<reference evidence="2 3" key="1">
    <citation type="submission" date="2004-11" db="EMBL/GenBank/DDBJ databases">
        <title>Complete genome sequence of Thermus thermophilus HB8.</title>
        <authorList>
            <person name="Masui R."/>
            <person name="Kurokawa K."/>
            <person name="Nakagawa N."/>
            <person name="Tokunaga F."/>
            <person name="Koyama Y."/>
            <person name="Shibata T."/>
            <person name="Oshima T."/>
            <person name="Yokoyama S."/>
            <person name="Yasunaga T."/>
            <person name="Kuramitsu S."/>
        </authorList>
    </citation>
    <scope>NUCLEOTIDE SEQUENCE [LARGE SCALE GENOMIC DNA]</scope>
    <source>
        <strain evidence="3">ATCC 27634 / DSM 579 / HB8</strain>
        <plasmid evidence="2 3">pTT27</plasmid>
    </source>
</reference>
<dbReference type="InterPro" id="IPR035940">
    <property type="entry name" value="CAP_sf"/>
</dbReference>
<dbReference type="Pfam" id="PF00188">
    <property type="entry name" value="CAP"/>
    <property type="match status" value="1"/>
</dbReference>
<dbReference type="InterPro" id="IPR014044">
    <property type="entry name" value="CAP_dom"/>
</dbReference>
<sequence length="443" mass="49415">MVGEGYQTVAPGETATYTLRLSFREGAGPVTLRVALADPCAKGTSYCPGWDSTRYPGVEHPRETLTLTPGTPEVSLAFQVASDALPQGPFKYEVVLTGQDASGKTVEEVVPLYLKILPPGERSGMEAWNFWRSYLGLSPVREDPEWSFWAWLHSRYMAMNYPNNLPHDEDLSQPFASPEGQQAGRKGNEWGYFSRRSGQPYWPPEESPINGWIAAPFHRFNMIAPRATNGGFGIYKDAGPVPGYGDGYGRSWANLPNLYGGTGSVPYLLFPAPDRELALERYQGRENPNPTAPCMNPDNSPKRPFLTQEGLTWDDGTGVVRTPIGLPLTLQTFPASPVDTEVLEGRLTRLSDGSLNPLCAYGSLQYWEERDSWREKALKILRGQGAVIAFPHEPLTPGAEYEAYLKVRLGSEVREFTWRFRVASQGNLRPLRVEPAHEFWEVR</sequence>
<gene>
    <name evidence="2" type="ordered locus">TTHB170</name>
</gene>
<dbReference type="PATRIC" id="fig|300852.9.peg.2120"/>
<dbReference type="EnsemblBacteria" id="BAD71966">
    <property type="protein sequence ID" value="BAD71966"/>
    <property type="gene ID" value="BAD71966"/>
</dbReference>
<dbReference type="CDD" id="cd05379">
    <property type="entry name" value="CAP_bacterial"/>
    <property type="match status" value="1"/>
</dbReference>
<keyword evidence="3" id="KW-1185">Reference proteome</keyword>
<evidence type="ECO:0000313" key="3">
    <source>
        <dbReference type="Proteomes" id="UP000000532"/>
    </source>
</evidence>
<evidence type="ECO:0000313" key="2">
    <source>
        <dbReference type="EMBL" id="BAD71966.1"/>
    </source>
</evidence>
<protein>
    <recommendedName>
        <fullName evidence="1">SCP domain-containing protein</fullName>
    </recommendedName>
</protein>
<dbReference type="KEGG" id="ttj:TTHB170"/>
<dbReference type="Gene3D" id="3.40.33.10">
    <property type="entry name" value="CAP"/>
    <property type="match status" value="1"/>
</dbReference>
<keyword evidence="2" id="KW-0614">Plasmid</keyword>
<organism evidence="2 3">
    <name type="scientific">Thermus thermophilus (strain ATCC 27634 / DSM 579 / HB8)</name>
    <dbReference type="NCBI Taxonomy" id="300852"/>
    <lineage>
        <taxon>Bacteria</taxon>
        <taxon>Thermotogati</taxon>
        <taxon>Deinococcota</taxon>
        <taxon>Deinococci</taxon>
        <taxon>Thermales</taxon>
        <taxon>Thermaceae</taxon>
        <taxon>Thermus</taxon>
    </lineage>
</organism>